<protein>
    <recommendedName>
        <fullName evidence="3">BTB domain-containing protein</fullName>
    </recommendedName>
</protein>
<comment type="caution">
    <text evidence="1">The sequence shown here is derived from an EMBL/GenBank/DDBJ whole genome shotgun (WGS) entry which is preliminary data.</text>
</comment>
<organism evidence="1 2">
    <name type="scientific">Extremus antarcticus</name>
    <dbReference type="NCBI Taxonomy" id="702011"/>
    <lineage>
        <taxon>Eukaryota</taxon>
        <taxon>Fungi</taxon>
        <taxon>Dikarya</taxon>
        <taxon>Ascomycota</taxon>
        <taxon>Pezizomycotina</taxon>
        <taxon>Dothideomycetes</taxon>
        <taxon>Dothideomycetidae</taxon>
        <taxon>Mycosphaerellales</taxon>
        <taxon>Extremaceae</taxon>
        <taxon>Extremus</taxon>
    </lineage>
</organism>
<keyword evidence="2" id="KW-1185">Reference proteome</keyword>
<accession>A0AAJ0GFD7</accession>
<dbReference type="Gene3D" id="3.30.710.10">
    <property type="entry name" value="Potassium Channel Kv1.1, Chain A"/>
    <property type="match status" value="1"/>
</dbReference>
<dbReference type="EMBL" id="JAWDJX010000006">
    <property type="protein sequence ID" value="KAK3056429.1"/>
    <property type="molecule type" value="Genomic_DNA"/>
</dbReference>
<sequence length="273" mass="30441">MTASPTFKELLADAQSPTAPETRRVLELDDDDAEAVDAMVRYLYSFEYADILRCREAPATLWFHLSVYDVALKYQIAKLEEKAIEALSVALSDVRVVAPGAHPDGDVRVSQGVVTEHVAALTPEAVRTGYTPGRLFDLVKQLNVRQALDQRFDEWRDTLVRLHLATLMELREFRGCLEEEESERMLSCVLQALKVADPNRRIELVCEDCKAARAVGNDARGRGYMGLGRRPEAEGAMAVPENPLRCSYRRADGGPGQRWLQMPAGEGGVVWSH</sequence>
<dbReference type="InterPro" id="IPR011333">
    <property type="entry name" value="SKP1/BTB/POZ_sf"/>
</dbReference>
<dbReference type="Proteomes" id="UP001271007">
    <property type="component" value="Unassembled WGS sequence"/>
</dbReference>
<evidence type="ECO:0000313" key="1">
    <source>
        <dbReference type="EMBL" id="KAK3056429.1"/>
    </source>
</evidence>
<evidence type="ECO:0000313" key="2">
    <source>
        <dbReference type="Proteomes" id="UP001271007"/>
    </source>
</evidence>
<reference evidence="1" key="1">
    <citation type="submission" date="2023-04" db="EMBL/GenBank/DDBJ databases">
        <title>Black Yeasts Isolated from many extreme environments.</title>
        <authorList>
            <person name="Coleine C."/>
            <person name="Stajich J.E."/>
            <person name="Selbmann L."/>
        </authorList>
    </citation>
    <scope>NUCLEOTIDE SEQUENCE</scope>
    <source>
        <strain evidence="1">CCFEE 5312</strain>
    </source>
</reference>
<evidence type="ECO:0008006" key="3">
    <source>
        <dbReference type="Google" id="ProtNLM"/>
    </source>
</evidence>
<name>A0AAJ0GFD7_9PEZI</name>
<gene>
    <name evidence="1" type="ORF">LTR09_002936</name>
</gene>
<proteinExistence type="predicted"/>
<dbReference type="AlphaFoldDB" id="A0AAJ0GFD7"/>